<gene>
    <name evidence="2" type="ORF">AFUS01_LOCUS23828</name>
</gene>
<dbReference type="OrthoDB" id="6627097at2759"/>
<feature type="compositionally biased region" description="Polar residues" evidence="1">
    <location>
        <begin position="45"/>
        <end position="54"/>
    </location>
</feature>
<evidence type="ECO:0000313" key="2">
    <source>
        <dbReference type="EMBL" id="CAG7785186.1"/>
    </source>
</evidence>
<feature type="compositionally biased region" description="Low complexity" evidence="1">
    <location>
        <begin position="116"/>
        <end position="128"/>
    </location>
</feature>
<sequence>MEKLAETVVDEDYPVFVETLNLYLEYQRISGEKPTVDREEASKEPASSSVSFTEFHSLVEGDQTLFFDPETDQEHLSSPGETTAAETDPGSEGESTSPSKTKRLSKHKSSTFTTTAGEPGDPESSPSESSDDDPASDPAPEVPNSSEGGEQGGDPGDQSGEDQGSNSGGSQGGGREGNTPPPNPPPPPNFTSGDGSQADEIMAAQAAHVGQHQALQDRIRDIESVAHDHLDNSKLISATSADIYVKEMERMHPKLEELSVGCYLHYADDTSVDLDQNPRYQAINTQTKLKLNHHRVLSKMIDIAKSLSTSVTGTRLKTPKIAVPKFSGLHRDWPTFKSEFNTLVRNNPTYSSTERMRLLIEALSEGEAKENISDLTVTDGNWVIAWGRMEGR</sequence>
<feature type="compositionally biased region" description="Gly residues" evidence="1">
    <location>
        <begin position="166"/>
        <end position="176"/>
    </location>
</feature>
<dbReference type="Proteomes" id="UP000708208">
    <property type="component" value="Unassembled WGS sequence"/>
</dbReference>
<evidence type="ECO:0000256" key="1">
    <source>
        <dbReference type="SAM" id="MobiDB-lite"/>
    </source>
</evidence>
<name>A0A8J2P245_9HEXA</name>
<protein>
    <submittedName>
        <fullName evidence="2">Uncharacterized protein</fullName>
    </submittedName>
</protein>
<feature type="compositionally biased region" description="Basic and acidic residues" evidence="1">
    <location>
        <begin position="30"/>
        <end position="43"/>
    </location>
</feature>
<proteinExistence type="predicted"/>
<dbReference type="AlphaFoldDB" id="A0A8J2P245"/>
<reference evidence="2" key="1">
    <citation type="submission" date="2021-06" db="EMBL/GenBank/DDBJ databases">
        <authorList>
            <person name="Hodson N. C."/>
            <person name="Mongue J. A."/>
            <person name="Jaron S. K."/>
        </authorList>
    </citation>
    <scope>NUCLEOTIDE SEQUENCE</scope>
</reference>
<feature type="region of interest" description="Disordered" evidence="1">
    <location>
        <begin position="30"/>
        <end position="196"/>
    </location>
</feature>
<keyword evidence="3" id="KW-1185">Reference proteome</keyword>
<organism evidence="2 3">
    <name type="scientific">Allacma fusca</name>
    <dbReference type="NCBI Taxonomy" id="39272"/>
    <lineage>
        <taxon>Eukaryota</taxon>
        <taxon>Metazoa</taxon>
        <taxon>Ecdysozoa</taxon>
        <taxon>Arthropoda</taxon>
        <taxon>Hexapoda</taxon>
        <taxon>Collembola</taxon>
        <taxon>Symphypleona</taxon>
        <taxon>Sminthuridae</taxon>
        <taxon>Allacma</taxon>
    </lineage>
</organism>
<evidence type="ECO:0000313" key="3">
    <source>
        <dbReference type="Proteomes" id="UP000708208"/>
    </source>
</evidence>
<accession>A0A8J2P245</accession>
<feature type="compositionally biased region" description="Pro residues" evidence="1">
    <location>
        <begin position="179"/>
        <end position="189"/>
    </location>
</feature>
<comment type="caution">
    <text evidence="2">The sequence shown here is derived from an EMBL/GenBank/DDBJ whole genome shotgun (WGS) entry which is preliminary data.</text>
</comment>
<feature type="compositionally biased region" description="Basic residues" evidence="1">
    <location>
        <begin position="100"/>
        <end position="109"/>
    </location>
</feature>
<dbReference type="EMBL" id="CAJVCH010291077">
    <property type="protein sequence ID" value="CAG7785186.1"/>
    <property type="molecule type" value="Genomic_DNA"/>
</dbReference>
<feature type="compositionally biased region" description="Low complexity" evidence="1">
    <location>
        <begin position="156"/>
        <end position="165"/>
    </location>
</feature>